<dbReference type="Proteomes" id="UP000316639">
    <property type="component" value="Unassembled WGS sequence"/>
</dbReference>
<reference evidence="1 2" key="1">
    <citation type="submission" date="2019-07" db="EMBL/GenBank/DDBJ databases">
        <title>Lentzea xizangensis sp. nov., isolated from Qinghai-Tibetan Plateau Soils.</title>
        <authorList>
            <person name="Huang J."/>
        </authorList>
    </citation>
    <scope>NUCLEOTIDE SEQUENCE [LARGE SCALE GENOMIC DNA]</scope>
    <source>
        <strain evidence="1 2">FXJ1.1311</strain>
    </source>
</reference>
<accession>A0A563EZE8</accession>
<comment type="caution">
    <text evidence="1">The sequence shown here is derived from an EMBL/GenBank/DDBJ whole genome shotgun (WGS) entry which is preliminary data.</text>
</comment>
<dbReference type="AlphaFoldDB" id="A0A563EZE8"/>
<protein>
    <submittedName>
        <fullName evidence="1">Uncharacterized protein</fullName>
    </submittedName>
</protein>
<dbReference type="EMBL" id="VOBR01000004">
    <property type="protein sequence ID" value="TWP53086.1"/>
    <property type="molecule type" value="Genomic_DNA"/>
</dbReference>
<dbReference type="RefSeq" id="WP_146350339.1">
    <property type="nucleotide sequence ID" value="NZ_VOBR01000004.1"/>
</dbReference>
<name>A0A563EZE8_9PSEU</name>
<proteinExistence type="predicted"/>
<sequence>MIENLALVGPEPATRQRLHAMLTTSTASVYRIGRGAVPLPVTATFDPSDQPGSRSLLDWFEREVLDGRRDAVLVVDDWALCEEQDAGLDFVVQWIAAFGPRRGMRVVVTAREWDEIPRRVRTLVTRS</sequence>
<evidence type="ECO:0000313" key="1">
    <source>
        <dbReference type="EMBL" id="TWP53086.1"/>
    </source>
</evidence>
<organism evidence="1 2">
    <name type="scientific">Lentzea tibetensis</name>
    <dbReference type="NCBI Taxonomy" id="2591470"/>
    <lineage>
        <taxon>Bacteria</taxon>
        <taxon>Bacillati</taxon>
        <taxon>Actinomycetota</taxon>
        <taxon>Actinomycetes</taxon>
        <taxon>Pseudonocardiales</taxon>
        <taxon>Pseudonocardiaceae</taxon>
        <taxon>Lentzea</taxon>
    </lineage>
</organism>
<keyword evidence="2" id="KW-1185">Reference proteome</keyword>
<gene>
    <name evidence="1" type="ORF">FKR81_08375</name>
</gene>
<evidence type="ECO:0000313" key="2">
    <source>
        <dbReference type="Proteomes" id="UP000316639"/>
    </source>
</evidence>
<dbReference type="OrthoDB" id="3652198at2"/>